<dbReference type="PANTHER" id="PTHR40076">
    <property type="entry name" value="MEMBRANE PROTEIN-RELATED"/>
    <property type="match status" value="1"/>
</dbReference>
<feature type="transmembrane region" description="Helical" evidence="1">
    <location>
        <begin position="162"/>
        <end position="188"/>
    </location>
</feature>
<name>A0A0S8FPL7_UNCW3</name>
<feature type="transmembrane region" description="Helical" evidence="1">
    <location>
        <begin position="21"/>
        <end position="41"/>
    </location>
</feature>
<protein>
    <recommendedName>
        <fullName evidence="4">Glycerophosphoryl diester phosphodiesterase membrane domain-containing protein</fullName>
    </recommendedName>
</protein>
<reference evidence="2 3" key="1">
    <citation type="journal article" date="2015" name="Microbiome">
        <title>Genomic resolution of linkages in carbon, nitrogen, and sulfur cycling among widespread estuary sediment bacteria.</title>
        <authorList>
            <person name="Baker B.J."/>
            <person name="Lazar C.S."/>
            <person name="Teske A.P."/>
            <person name="Dick G.J."/>
        </authorList>
    </citation>
    <scope>NUCLEOTIDE SEQUENCE [LARGE SCALE GENOMIC DNA]</scope>
    <source>
        <strain evidence="2">SM23_42</strain>
    </source>
</reference>
<dbReference type="InterPro" id="IPR010380">
    <property type="entry name" value="DUF975"/>
</dbReference>
<dbReference type="STRING" id="1703779.AMJ83_10340"/>
<evidence type="ECO:0008006" key="4">
    <source>
        <dbReference type="Google" id="ProtNLM"/>
    </source>
</evidence>
<keyword evidence="1" id="KW-0472">Membrane</keyword>
<feature type="transmembrane region" description="Helical" evidence="1">
    <location>
        <begin position="124"/>
        <end position="142"/>
    </location>
</feature>
<dbReference type="EMBL" id="LJUJ01000031">
    <property type="protein sequence ID" value="KPK62607.1"/>
    <property type="molecule type" value="Genomic_DNA"/>
</dbReference>
<evidence type="ECO:0000256" key="1">
    <source>
        <dbReference type="SAM" id="Phobius"/>
    </source>
</evidence>
<accession>A0A0S8FPL7</accession>
<keyword evidence="1" id="KW-0812">Transmembrane</keyword>
<comment type="caution">
    <text evidence="2">The sequence shown here is derived from an EMBL/GenBank/DDBJ whole genome shotgun (WGS) entry which is preliminary data.</text>
</comment>
<evidence type="ECO:0000313" key="3">
    <source>
        <dbReference type="Proteomes" id="UP000051373"/>
    </source>
</evidence>
<dbReference type="PANTHER" id="PTHR40076:SF1">
    <property type="entry name" value="MEMBRANE PROTEIN"/>
    <property type="match status" value="1"/>
</dbReference>
<proteinExistence type="predicted"/>
<gene>
    <name evidence="2" type="ORF">AMJ83_10340</name>
</gene>
<evidence type="ECO:0000313" key="2">
    <source>
        <dbReference type="EMBL" id="KPK62607.1"/>
    </source>
</evidence>
<organism evidence="2 3">
    <name type="scientific">candidate division WOR_3 bacterium SM23_42</name>
    <dbReference type="NCBI Taxonomy" id="1703779"/>
    <lineage>
        <taxon>Bacteria</taxon>
        <taxon>Bacteria division WOR-3</taxon>
    </lineage>
</organism>
<feature type="transmembrane region" description="Helical" evidence="1">
    <location>
        <begin position="53"/>
        <end position="76"/>
    </location>
</feature>
<dbReference type="AlphaFoldDB" id="A0A0S8FPL7"/>
<dbReference type="Proteomes" id="UP000051373">
    <property type="component" value="Unassembled WGS sequence"/>
</dbReference>
<keyword evidence="1" id="KW-1133">Transmembrane helix</keyword>
<sequence>MDKKVFSIDEALKFGWNTMKTNFWFFFGILIVAWIVVYVPSLIGNLLRDKSSLLYLIFMLVSWAIQVMISIGLIRISLKFIDGGKPEFNDLFRFQGFFWRYLGGSLLVGLIVVVGILLFVIPGIVWAIMFQFFGFLIIDKNLSIMDSVRQSGNLTKTVRWKLLGFGLLLMLINYLGLIVLLVGLFATIPTTMLAHAWVYRKLLGQTESGESLVNS</sequence>
<feature type="transmembrane region" description="Helical" evidence="1">
    <location>
        <begin position="97"/>
        <end position="118"/>
    </location>
</feature>